<evidence type="ECO:0000256" key="1">
    <source>
        <dbReference type="ARBA" id="ARBA00023015"/>
    </source>
</evidence>
<name>A0A368JVU1_9BACT</name>
<dbReference type="InterPro" id="IPR018060">
    <property type="entry name" value="HTH_AraC"/>
</dbReference>
<dbReference type="EMBL" id="QOWE01000003">
    <property type="protein sequence ID" value="RCR70703.1"/>
    <property type="molecule type" value="Genomic_DNA"/>
</dbReference>
<sequence length="289" mass="32716">MTGKEPSEIRMNVIVQEPPESLRLFVHKLWHISADHIDQQDICLPVLQYELMFNFSEHFSVSDPNEALIIEDEENWVSGLYTRPQRTITSGKHETFGVFLKPWALQSLTGIPASELTNQIAPGNTVFCRSINELNGRMRDALTAGEKLALLERFLTKRLTDRDIPAYLVYAVDFLQRSRWHDGIIKALAQDLRISPKSLTLAFKKHIGISPGRFLHLRLLNDLASDLAQKPHQSLTELAHQHGFFDQAHLNHLFKSLTNLTPGDYRNHVLAGAIDPASPCYIRASADHG</sequence>
<keyword evidence="3" id="KW-0804">Transcription</keyword>
<gene>
    <name evidence="5" type="ORF">DUE52_03675</name>
</gene>
<dbReference type="SUPFAM" id="SSF46689">
    <property type="entry name" value="Homeodomain-like"/>
    <property type="match status" value="1"/>
</dbReference>
<dbReference type="PANTHER" id="PTHR46796:SF13">
    <property type="entry name" value="HTH-TYPE TRANSCRIPTIONAL ACTIVATOR RHAS"/>
    <property type="match status" value="1"/>
</dbReference>
<organism evidence="5 6">
    <name type="scientific">Larkinella punicea</name>
    <dbReference type="NCBI Taxonomy" id="2315727"/>
    <lineage>
        <taxon>Bacteria</taxon>
        <taxon>Pseudomonadati</taxon>
        <taxon>Bacteroidota</taxon>
        <taxon>Cytophagia</taxon>
        <taxon>Cytophagales</taxon>
        <taxon>Spirosomataceae</taxon>
        <taxon>Larkinella</taxon>
    </lineage>
</organism>
<keyword evidence="6" id="KW-1185">Reference proteome</keyword>
<dbReference type="InterPro" id="IPR050204">
    <property type="entry name" value="AraC_XylS_family_regulators"/>
</dbReference>
<evidence type="ECO:0000259" key="4">
    <source>
        <dbReference type="PROSITE" id="PS01124"/>
    </source>
</evidence>
<feature type="domain" description="HTH araC/xylS-type" evidence="4">
    <location>
        <begin position="169"/>
        <end position="268"/>
    </location>
</feature>
<dbReference type="InterPro" id="IPR009057">
    <property type="entry name" value="Homeodomain-like_sf"/>
</dbReference>
<keyword evidence="2" id="KW-0238">DNA-binding</keyword>
<dbReference type="Gene3D" id="1.10.10.60">
    <property type="entry name" value="Homeodomain-like"/>
    <property type="match status" value="1"/>
</dbReference>
<dbReference type="PROSITE" id="PS01124">
    <property type="entry name" value="HTH_ARAC_FAMILY_2"/>
    <property type="match status" value="1"/>
</dbReference>
<dbReference type="AlphaFoldDB" id="A0A368JVU1"/>
<dbReference type="GO" id="GO:0043565">
    <property type="term" value="F:sequence-specific DNA binding"/>
    <property type="evidence" value="ECO:0007669"/>
    <property type="project" value="InterPro"/>
</dbReference>
<comment type="caution">
    <text evidence="5">The sequence shown here is derived from an EMBL/GenBank/DDBJ whole genome shotgun (WGS) entry which is preliminary data.</text>
</comment>
<dbReference type="InterPro" id="IPR046532">
    <property type="entry name" value="DUF6597"/>
</dbReference>
<evidence type="ECO:0000256" key="2">
    <source>
        <dbReference type="ARBA" id="ARBA00023125"/>
    </source>
</evidence>
<accession>A0A368JVU1</accession>
<evidence type="ECO:0000313" key="6">
    <source>
        <dbReference type="Proteomes" id="UP000253383"/>
    </source>
</evidence>
<dbReference type="Proteomes" id="UP000253383">
    <property type="component" value="Unassembled WGS sequence"/>
</dbReference>
<dbReference type="SMART" id="SM00342">
    <property type="entry name" value="HTH_ARAC"/>
    <property type="match status" value="1"/>
</dbReference>
<evidence type="ECO:0000256" key="3">
    <source>
        <dbReference type="ARBA" id="ARBA00023163"/>
    </source>
</evidence>
<dbReference type="Pfam" id="PF12833">
    <property type="entry name" value="HTH_18"/>
    <property type="match status" value="1"/>
</dbReference>
<dbReference type="Pfam" id="PF20240">
    <property type="entry name" value="DUF6597"/>
    <property type="match status" value="1"/>
</dbReference>
<dbReference type="PANTHER" id="PTHR46796">
    <property type="entry name" value="HTH-TYPE TRANSCRIPTIONAL ACTIVATOR RHAS-RELATED"/>
    <property type="match status" value="1"/>
</dbReference>
<proteinExistence type="predicted"/>
<evidence type="ECO:0000313" key="5">
    <source>
        <dbReference type="EMBL" id="RCR70703.1"/>
    </source>
</evidence>
<protein>
    <submittedName>
        <fullName evidence="5">AraC family transcriptional regulator</fullName>
    </submittedName>
</protein>
<reference evidence="5 6" key="1">
    <citation type="submission" date="2018-07" db="EMBL/GenBank/DDBJ databases">
        <title>Genome analysis of Larkinella rosea.</title>
        <authorList>
            <person name="Zhou Z."/>
            <person name="Wang G."/>
        </authorList>
    </citation>
    <scope>NUCLEOTIDE SEQUENCE [LARGE SCALE GENOMIC DNA]</scope>
    <source>
        <strain evidence="6">zzj9</strain>
    </source>
</reference>
<dbReference type="GO" id="GO:0003700">
    <property type="term" value="F:DNA-binding transcription factor activity"/>
    <property type="evidence" value="ECO:0007669"/>
    <property type="project" value="InterPro"/>
</dbReference>
<keyword evidence="1" id="KW-0805">Transcription regulation</keyword>